<evidence type="ECO:0000259" key="4">
    <source>
        <dbReference type="PROSITE" id="PS51118"/>
    </source>
</evidence>
<accession>A0A917VUL5</accession>
<protein>
    <submittedName>
        <fullName evidence="5">HxlR family transcriptional regulator</fullName>
    </submittedName>
</protein>
<feature type="domain" description="HTH hxlR-type" evidence="4">
    <location>
        <begin position="6"/>
        <end position="105"/>
    </location>
</feature>
<gene>
    <name evidence="5" type="ORF">GCM10007964_67090</name>
</gene>
<keyword evidence="2" id="KW-0238">DNA-binding</keyword>
<dbReference type="GO" id="GO:0003677">
    <property type="term" value="F:DNA binding"/>
    <property type="evidence" value="ECO:0007669"/>
    <property type="project" value="UniProtKB-KW"/>
</dbReference>
<name>A0A917VUL5_9ACTN</name>
<evidence type="ECO:0000256" key="2">
    <source>
        <dbReference type="ARBA" id="ARBA00023125"/>
    </source>
</evidence>
<dbReference type="InterPro" id="IPR036390">
    <property type="entry name" value="WH_DNA-bd_sf"/>
</dbReference>
<evidence type="ECO:0000313" key="5">
    <source>
        <dbReference type="EMBL" id="GGL15673.1"/>
    </source>
</evidence>
<dbReference type="InterPro" id="IPR036388">
    <property type="entry name" value="WH-like_DNA-bd_sf"/>
</dbReference>
<keyword evidence="3" id="KW-0804">Transcription</keyword>
<keyword evidence="1" id="KW-0805">Transcription regulation</keyword>
<dbReference type="Gene3D" id="1.10.10.10">
    <property type="entry name" value="Winged helix-like DNA-binding domain superfamily/Winged helix DNA-binding domain"/>
    <property type="match status" value="1"/>
</dbReference>
<keyword evidence="6" id="KW-1185">Reference proteome</keyword>
<dbReference type="PANTHER" id="PTHR33204">
    <property type="entry name" value="TRANSCRIPTIONAL REGULATOR, MARR FAMILY"/>
    <property type="match status" value="1"/>
</dbReference>
<reference evidence="5" key="1">
    <citation type="journal article" date="2014" name="Int. J. Syst. Evol. Microbiol.">
        <title>Complete genome sequence of Corynebacterium casei LMG S-19264T (=DSM 44701T), isolated from a smear-ripened cheese.</title>
        <authorList>
            <consortium name="US DOE Joint Genome Institute (JGI-PGF)"/>
            <person name="Walter F."/>
            <person name="Albersmeier A."/>
            <person name="Kalinowski J."/>
            <person name="Ruckert C."/>
        </authorList>
    </citation>
    <scope>NUCLEOTIDE SEQUENCE</scope>
    <source>
        <strain evidence="5">JCM 13064</strain>
    </source>
</reference>
<evidence type="ECO:0000256" key="3">
    <source>
        <dbReference type="ARBA" id="ARBA00023163"/>
    </source>
</evidence>
<evidence type="ECO:0000313" key="6">
    <source>
        <dbReference type="Proteomes" id="UP000645217"/>
    </source>
</evidence>
<dbReference type="AlphaFoldDB" id="A0A917VUL5"/>
<comment type="caution">
    <text evidence="5">The sequence shown here is derived from an EMBL/GenBank/DDBJ whole genome shotgun (WGS) entry which is preliminary data.</text>
</comment>
<dbReference type="PROSITE" id="PS51118">
    <property type="entry name" value="HTH_HXLR"/>
    <property type="match status" value="1"/>
</dbReference>
<organism evidence="5 6">
    <name type="scientific">Sphaerisporangium melleum</name>
    <dbReference type="NCBI Taxonomy" id="321316"/>
    <lineage>
        <taxon>Bacteria</taxon>
        <taxon>Bacillati</taxon>
        <taxon>Actinomycetota</taxon>
        <taxon>Actinomycetes</taxon>
        <taxon>Streptosporangiales</taxon>
        <taxon>Streptosporangiaceae</taxon>
        <taxon>Sphaerisporangium</taxon>
    </lineage>
</organism>
<sequence>MLDAECAIQRSLDVFEDPWMVLILREALLGATRFGDFQVNLGISTDLLTDRLASLVEAGVLERRPYSEPGKRSRYGYHPTQAGRDLSIVLAALRQWGEVHRPRQGTPYVEYRHAQTGEPLSVSFVDPSGRAVPREEVTVVTRPPS</sequence>
<dbReference type="SUPFAM" id="SSF46785">
    <property type="entry name" value="Winged helix' DNA-binding domain"/>
    <property type="match status" value="1"/>
</dbReference>
<evidence type="ECO:0000256" key="1">
    <source>
        <dbReference type="ARBA" id="ARBA00023015"/>
    </source>
</evidence>
<proteinExistence type="predicted"/>
<dbReference type="EMBL" id="BMNT01000052">
    <property type="protein sequence ID" value="GGL15673.1"/>
    <property type="molecule type" value="Genomic_DNA"/>
</dbReference>
<dbReference type="InterPro" id="IPR002577">
    <property type="entry name" value="HTH_HxlR"/>
</dbReference>
<dbReference type="Pfam" id="PF01638">
    <property type="entry name" value="HxlR"/>
    <property type="match status" value="1"/>
</dbReference>
<dbReference type="Proteomes" id="UP000645217">
    <property type="component" value="Unassembled WGS sequence"/>
</dbReference>
<dbReference type="PANTHER" id="PTHR33204:SF18">
    <property type="entry name" value="TRANSCRIPTIONAL REGULATORY PROTEIN"/>
    <property type="match status" value="1"/>
</dbReference>
<reference evidence="5" key="2">
    <citation type="submission" date="2020-09" db="EMBL/GenBank/DDBJ databases">
        <authorList>
            <person name="Sun Q."/>
            <person name="Ohkuma M."/>
        </authorList>
    </citation>
    <scope>NUCLEOTIDE SEQUENCE</scope>
    <source>
        <strain evidence="5">JCM 13064</strain>
    </source>
</reference>